<dbReference type="Pfam" id="PF24862">
    <property type="entry name" value="SUS_EPBD"/>
    <property type="match status" value="1"/>
</dbReference>
<evidence type="ECO:0000259" key="9">
    <source>
        <dbReference type="Pfam" id="PF00862"/>
    </source>
</evidence>
<keyword evidence="4 12" id="KW-0328">Glycosyltransferase</keyword>
<dbReference type="AlphaFoldDB" id="Q1K1P5"/>
<dbReference type="EMBL" id="AAEW02000005">
    <property type="protein sequence ID" value="EAT16343.1"/>
    <property type="molecule type" value="Genomic_DNA"/>
</dbReference>
<dbReference type="InterPro" id="IPR056735">
    <property type="entry name" value="SUS_N"/>
</dbReference>
<feature type="domain" description="Sucrose synthase EPBD" evidence="11">
    <location>
        <begin position="147"/>
        <end position="235"/>
    </location>
</feature>
<dbReference type="Gene3D" id="1.20.120.1230">
    <property type="match status" value="1"/>
</dbReference>
<evidence type="ECO:0000256" key="2">
    <source>
        <dbReference type="ARBA" id="ARBA00012540"/>
    </source>
</evidence>
<evidence type="ECO:0000259" key="8">
    <source>
        <dbReference type="Pfam" id="PF00534"/>
    </source>
</evidence>
<reference evidence="12" key="1">
    <citation type="submission" date="2006-05" db="EMBL/GenBank/DDBJ databases">
        <title>Annotation of the draft genome assembly of Desulfuromonas acetoxidans DSM 684.</title>
        <authorList>
            <consortium name="US DOE Joint Genome Institute (JGI-ORNL)"/>
            <person name="Larimer F."/>
            <person name="Land M."/>
            <person name="Hauser L."/>
        </authorList>
    </citation>
    <scope>NUCLEOTIDE SEQUENCE [LARGE SCALE GENOMIC DNA]</scope>
    <source>
        <strain evidence="12">DSM 684</strain>
    </source>
</reference>
<evidence type="ECO:0000256" key="5">
    <source>
        <dbReference type="ARBA" id="ARBA00022679"/>
    </source>
</evidence>
<evidence type="ECO:0000313" key="13">
    <source>
        <dbReference type="Proteomes" id="UP000005695"/>
    </source>
</evidence>
<dbReference type="EC" id="2.4.1.13" evidence="2 7"/>
<comment type="catalytic activity">
    <reaction evidence="6">
        <text>an NDP-alpha-D-glucose + D-fructose = a ribonucleoside 5'-diphosphate + sucrose + H(+)</text>
        <dbReference type="Rhea" id="RHEA:16241"/>
        <dbReference type="ChEBI" id="CHEBI:15378"/>
        <dbReference type="ChEBI" id="CHEBI:17992"/>
        <dbReference type="ChEBI" id="CHEBI:37721"/>
        <dbReference type="ChEBI" id="CHEBI:57930"/>
        <dbReference type="ChEBI" id="CHEBI:76533"/>
        <dbReference type="EC" id="2.4.1.13"/>
    </reaction>
</comment>
<dbReference type="PANTHER" id="PTHR45839:SF7">
    <property type="entry name" value="SUCROSE SYNTHASE 1"/>
    <property type="match status" value="1"/>
</dbReference>
<dbReference type="NCBIfam" id="TIGR02470">
    <property type="entry name" value="sucr_synth"/>
    <property type="match status" value="1"/>
</dbReference>
<feature type="domain" description="Glycosyl transferase family 1" evidence="8">
    <location>
        <begin position="558"/>
        <end position="722"/>
    </location>
</feature>
<evidence type="ECO:0000256" key="4">
    <source>
        <dbReference type="ARBA" id="ARBA00022676"/>
    </source>
</evidence>
<keyword evidence="13" id="KW-1185">Reference proteome</keyword>
<dbReference type="Pfam" id="PF24861">
    <property type="entry name" value="SUS_N"/>
    <property type="match status" value="1"/>
</dbReference>
<evidence type="ECO:0000313" key="12">
    <source>
        <dbReference type="EMBL" id="EAT16343.1"/>
    </source>
</evidence>
<dbReference type="InterPro" id="IPR001296">
    <property type="entry name" value="Glyco_trans_1"/>
</dbReference>
<organism evidence="12 13">
    <name type="scientific">Desulfuromonas acetoxidans (strain DSM 684 / 11070)</name>
    <dbReference type="NCBI Taxonomy" id="281689"/>
    <lineage>
        <taxon>Bacteria</taxon>
        <taxon>Pseudomonadati</taxon>
        <taxon>Thermodesulfobacteriota</taxon>
        <taxon>Desulfuromonadia</taxon>
        <taxon>Desulfuromonadales</taxon>
        <taxon>Desulfuromonadaceae</taxon>
        <taxon>Desulfuromonas</taxon>
    </lineage>
</organism>
<dbReference type="OrthoDB" id="9802525at2"/>
<dbReference type="Gene3D" id="3.40.50.2000">
    <property type="entry name" value="Glycogen Phosphorylase B"/>
    <property type="match status" value="2"/>
</dbReference>
<evidence type="ECO:0000256" key="7">
    <source>
        <dbReference type="NCBIfam" id="TIGR02470"/>
    </source>
</evidence>
<comment type="caution">
    <text evidence="12">The sequence shown here is derived from an EMBL/GenBank/DDBJ whole genome shotgun (WGS) entry which is preliminary data.</text>
</comment>
<dbReference type="Gene3D" id="3.10.450.330">
    <property type="match status" value="1"/>
</dbReference>
<protein>
    <recommendedName>
        <fullName evidence="3 7">Sucrose synthase</fullName>
        <ecNumber evidence="2 7">2.4.1.13</ecNumber>
    </recommendedName>
</protein>
<dbReference type="RefSeq" id="WP_005998920.1">
    <property type="nucleotide sequence ID" value="NZ_AAEW02000005.1"/>
</dbReference>
<proteinExistence type="inferred from homology"/>
<dbReference type="SUPFAM" id="SSF53756">
    <property type="entry name" value="UDP-Glycosyltransferase/glycogen phosphorylase"/>
    <property type="match status" value="1"/>
</dbReference>
<comment type="similarity">
    <text evidence="1">Belongs to the glycosyltransferase 1 family.</text>
</comment>
<evidence type="ECO:0000259" key="10">
    <source>
        <dbReference type="Pfam" id="PF24861"/>
    </source>
</evidence>
<dbReference type="Pfam" id="PF00862">
    <property type="entry name" value="GT-B_Sucrose_synth"/>
    <property type="match status" value="1"/>
</dbReference>
<dbReference type="InterPro" id="IPR012820">
    <property type="entry name" value="Sucrose_synthase_pln/cyn"/>
</dbReference>
<dbReference type="GO" id="GO:0016157">
    <property type="term" value="F:sucrose synthase activity"/>
    <property type="evidence" value="ECO:0007669"/>
    <property type="project" value="UniProtKB-UniRule"/>
</dbReference>
<feature type="domain" description="Sucrose synthase first GT-B" evidence="9">
    <location>
        <begin position="258"/>
        <end position="546"/>
    </location>
</feature>
<dbReference type="InterPro" id="IPR000368">
    <property type="entry name" value="Sucrose_synth_GT-B1"/>
</dbReference>
<reference evidence="12" key="2">
    <citation type="submission" date="2006-05" db="EMBL/GenBank/DDBJ databases">
        <title>Sequencing of the draft genome and assembly of Desulfuromonas acetoxidans DSM 684.</title>
        <authorList>
            <consortium name="US DOE Joint Genome Institute (JGI-PGF)"/>
            <person name="Copeland A."/>
            <person name="Lucas S."/>
            <person name="Lapidus A."/>
            <person name="Barry K."/>
            <person name="Detter J.C."/>
            <person name="Glavina del Rio T."/>
            <person name="Hammon N."/>
            <person name="Israni S."/>
            <person name="Dalin E."/>
            <person name="Tice H."/>
            <person name="Bruce D."/>
            <person name="Pitluck S."/>
            <person name="Richardson P."/>
        </authorList>
    </citation>
    <scope>NUCLEOTIDE SEQUENCE [LARGE SCALE GENOMIC DNA]</scope>
    <source>
        <strain evidence="12">DSM 684</strain>
    </source>
</reference>
<gene>
    <name evidence="12" type="ORF">Dace_1807</name>
</gene>
<accession>Q1K1P5</accession>
<evidence type="ECO:0000256" key="3">
    <source>
        <dbReference type="ARBA" id="ARBA00020955"/>
    </source>
</evidence>
<name>Q1K1P5_DESA6</name>
<dbReference type="Pfam" id="PF00534">
    <property type="entry name" value="Glycos_transf_1"/>
    <property type="match status" value="1"/>
</dbReference>
<feature type="domain" description="Sucrose synthase N-terminal" evidence="10">
    <location>
        <begin position="3"/>
        <end position="111"/>
    </location>
</feature>
<dbReference type="GO" id="GO:0005985">
    <property type="term" value="P:sucrose metabolic process"/>
    <property type="evidence" value="ECO:0007669"/>
    <property type="project" value="UniProtKB-UniRule"/>
</dbReference>
<dbReference type="Proteomes" id="UP000005695">
    <property type="component" value="Unassembled WGS sequence"/>
</dbReference>
<dbReference type="PANTHER" id="PTHR45839">
    <property type="match status" value="1"/>
</dbReference>
<evidence type="ECO:0000256" key="6">
    <source>
        <dbReference type="ARBA" id="ARBA00049030"/>
    </source>
</evidence>
<dbReference type="InterPro" id="IPR056736">
    <property type="entry name" value="SUS_EPBD"/>
</dbReference>
<evidence type="ECO:0000259" key="11">
    <source>
        <dbReference type="Pfam" id="PF24862"/>
    </source>
</evidence>
<sequence length="794" mass="92167">MITELKTLFSEHRRTLYLLCQQFYTHEDSPFLLRSDLHQLFDLFIQTEQGQLLKDSAVEELFCSLQEASKNEPWIYLAARSTIGHWNYYRLHSEEIEIDEIDVSEYLEFKERLVGYEAPSDEYLLELDMTPFNREFPKLQEARSIGRGVEFLNRHLSSKLFVEKREGSRKILDFLRVHQHRSTQLMLNGMIEDVPGLQAALRKGVKFLKNCDEDTCWDDVAPTMMSYGFQPGWGRTLEDILEMFHMLMDILEAPDPQNLEKFLGRIPMIFSIVVVSPHGYFGQENVLGLPDTGGQVVYILDQVRALEKEMKEQIYRQGLDIEPSIVVLTRLIPHCGDTSCNQPEEQIAGTSNATIVRVPFRNDQGEVINDWISRFKIWPHLERFSRESERKLLETIGARPDLIIGNYSDGNLVSFLLSRRLRVTQCTIAHALEKAKYLFSGLYWKENPEYNFQTQFTADLVSMNAADFIITSTYQEIAGTEESLGQYESYSSFTMPALYRVINGINIYDPKFNIVSPGADDRVYFPYYDEENRLTELHDELHELIYGDHMEGSRGLLDDKDKPLIFTMARLDKVKNITGLVECYAKSERLREQANLLVVAGSIHVDHSSDAEERYQIETMHRLFDEYQLDGQVRWLGKHLQKNKAGELYRYIADQKGVFVQPALFEAFGLTVIEAMATGLPIFATQYGGPLEIIVDGKSGFHIDPNDNEEMAEKICTFFERAANHPQYWKVISDACITRVEENYTWSLYARRLLTLSRVYGFWKYVSNLEREETRRYLEMFHGLMFRNLASETQ</sequence>
<evidence type="ECO:0000256" key="1">
    <source>
        <dbReference type="ARBA" id="ARBA00006530"/>
    </source>
</evidence>
<keyword evidence="5 12" id="KW-0808">Transferase</keyword>